<reference evidence="1" key="1">
    <citation type="submission" date="2020-05" db="EMBL/GenBank/DDBJ databases">
        <title>Fertoebacter nigrum gen. nov., sp. nov., a new member of the family Rhodobacteraceae.</title>
        <authorList>
            <person name="Szuroczki S."/>
            <person name="Abbaszade G."/>
            <person name="Buni D."/>
            <person name="Schumann P."/>
            <person name="Toth E."/>
        </authorList>
    </citation>
    <scope>NUCLEOTIDE SEQUENCE</scope>
    <source>
        <strain evidence="1">RG-N-1a</strain>
    </source>
</reference>
<evidence type="ECO:0000313" key="2">
    <source>
        <dbReference type="Proteomes" id="UP000484076"/>
    </source>
</evidence>
<proteinExistence type="predicted"/>
<dbReference type="Proteomes" id="UP000484076">
    <property type="component" value="Unassembled WGS sequence"/>
</dbReference>
<gene>
    <name evidence="1" type="ORF">GEU84_001180</name>
</gene>
<keyword evidence="2" id="KW-1185">Reference proteome</keyword>
<accession>A0A8X8GRG6</accession>
<dbReference type="RefSeq" id="WP_174539250.1">
    <property type="nucleotide sequence ID" value="NZ_WHUT02000001.1"/>
</dbReference>
<dbReference type="AlphaFoldDB" id="A0A8X8GRG6"/>
<evidence type="ECO:0000313" key="1">
    <source>
        <dbReference type="EMBL" id="NUB42984.1"/>
    </source>
</evidence>
<organism evidence="1 2">
    <name type="scientific">Fertoeibacter niger</name>
    <dbReference type="NCBI Taxonomy" id="2656921"/>
    <lineage>
        <taxon>Bacteria</taxon>
        <taxon>Pseudomonadati</taxon>
        <taxon>Pseudomonadota</taxon>
        <taxon>Alphaproteobacteria</taxon>
        <taxon>Rhodobacterales</taxon>
        <taxon>Paracoccaceae</taxon>
        <taxon>Fertoeibacter</taxon>
    </lineage>
</organism>
<dbReference type="EMBL" id="WHUT02000001">
    <property type="protein sequence ID" value="NUB42984.1"/>
    <property type="molecule type" value="Genomic_DNA"/>
</dbReference>
<sequence length="65" mass="7445">MPPNIIDTCNLGKSKSLASERVAEWTKQKKSQGYRLAKVWLLPEERELILNLVSELKALRPEVKP</sequence>
<protein>
    <submittedName>
        <fullName evidence="1">Uncharacterized protein</fullName>
    </submittedName>
</protein>
<name>A0A8X8GRG6_9RHOB</name>
<comment type="caution">
    <text evidence="1">The sequence shown here is derived from an EMBL/GenBank/DDBJ whole genome shotgun (WGS) entry which is preliminary data.</text>
</comment>